<protein>
    <submittedName>
        <fullName evidence="1">Uncharacterized protein</fullName>
    </submittedName>
</protein>
<dbReference type="Proteomes" id="UP000593567">
    <property type="component" value="Unassembled WGS sequence"/>
</dbReference>
<organism evidence="1 2">
    <name type="scientific">Bugula neritina</name>
    <name type="common">Brown bryozoan</name>
    <name type="synonym">Sertularia neritina</name>
    <dbReference type="NCBI Taxonomy" id="10212"/>
    <lineage>
        <taxon>Eukaryota</taxon>
        <taxon>Metazoa</taxon>
        <taxon>Spiralia</taxon>
        <taxon>Lophotrochozoa</taxon>
        <taxon>Bryozoa</taxon>
        <taxon>Gymnolaemata</taxon>
        <taxon>Cheilostomatida</taxon>
        <taxon>Flustrina</taxon>
        <taxon>Buguloidea</taxon>
        <taxon>Bugulidae</taxon>
        <taxon>Bugula</taxon>
    </lineage>
</organism>
<name>A0A7J7KCQ2_BUGNE</name>
<evidence type="ECO:0000313" key="2">
    <source>
        <dbReference type="Proteomes" id="UP000593567"/>
    </source>
</evidence>
<sequence>MLKFYKNLLILHISILDPLHGLGEYKTLVTPQAMDEETLKLIRQRRPKMQCKGDFLLNSSLPHTSDEESLTRRFSVASRKSEVMDAPHSSTILELTPSGHGVWSLHDPPKPHNRRNSETKVLKKVKIETPLPTNQLDEEAEARLTFQVMQLTSRLQKQTDFEESAAADGHCQLTQTSQEAIEKERQHLCNISARIDDCFTRINKVEEFWDTNVRLIFQLLDQPYVEQVQQSGCV</sequence>
<keyword evidence="2" id="KW-1185">Reference proteome</keyword>
<evidence type="ECO:0000313" key="1">
    <source>
        <dbReference type="EMBL" id="KAF6036440.1"/>
    </source>
</evidence>
<reference evidence="1" key="1">
    <citation type="submission" date="2020-06" db="EMBL/GenBank/DDBJ databases">
        <title>Draft genome of Bugula neritina, a colonial animal packing powerful symbionts and potential medicines.</title>
        <authorList>
            <person name="Rayko M."/>
        </authorList>
    </citation>
    <scope>NUCLEOTIDE SEQUENCE [LARGE SCALE GENOMIC DNA]</scope>
    <source>
        <strain evidence="1">Kwan_BN1</strain>
    </source>
</reference>
<dbReference type="EMBL" id="VXIV02000722">
    <property type="protein sequence ID" value="KAF6036440.1"/>
    <property type="molecule type" value="Genomic_DNA"/>
</dbReference>
<comment type="caution">
    <text evidence="1">The sequence shown here is derived from an EMBL/GenBank/DDBJ whole genome shotgun (WGS) entry which is preliminary data.</text>
</comment>
<dbReference type="AlphaFoldDB" id="A0A7J7KCQ2"/>
<accession>A0A7J7KCQ2</accession>
<gene>
    <name evidence="1" type="ORF">EB796_005246</name>
</gene>
<proteinExistence type="predicted"/>